<protein>
    <recommendedName>
        <fullName evidence="4">Porin</fullName>
    </recommendedName>
</protein>
<evidence type="ECO:0000313" key="2">
    <source>
        <dbReference type="EMBL" id="SPD46706.1"/>
    </source>
</evidence>
<dbReference type="Proteomes" id="UP000255168">
    <property type="component" value="Chromosome I"/>
</dbReference>
<reference evidence="2 3" key="1">
    <citation type="submission" date="2018-01" db="EMBL/GenBank/DDBJ databases">
        <authorList>
            <person name="Clerissi C."/>
        </authorList>
    </citation>
    <scope>NUCLEOTIDE SEQUENCE [LARGE SCALE GENOMIC DNA]</scope>
    <source>
        <strain evidence="2">Cupriavidus taiwanensis STM 6160</strain>
    </source>
</reference>
<keyword evidence="1" id="KW-0732">Signal</keyword>
<evidence type="ECO:0000313" key="3">
    <source>
        <dbReference type="Proteomes" id="UP000255168"/>
    </source>
</evidence>
<dbReference type="RefSeq" id="WP_240991418.1">
    <property type="nucleotide sequence ID" value="NZ_LT984806.1"/>
</dbReference>
<gene>
    <name evidence="2" type="ORF">CBM2607_11646</name>
</gene>
<evidence type="ECO:0000256" key="1">
    <source>
        <dbReference type="SAM" id="SignalP"/>
    </source>
</evidence>
<dbReference type="AlphaFoldDB" id="A0A375H759"/>
<accession>A0A375H759</accession>
<dbReference type="EMBL" id="LT984806">
    <property type="protein sequence ID" value="SPD46706.1"/>
    <property type="molecule type" value="Genomic_DNA"/>
</dbReference>
<organism evidence="2 3">
    <name type="scientific">Cupriavidus neocaledonicus</name>
    <dbReference type="NCBI Taxonomy" id="1040979"/>
    <lineage>
        <taxon>Bacteria</taxon>
        <taxon>Pseudomonadati</taxon>
        <taxon>Pseudomonadota</taxon>
        <taxon>Betaproteobacteria</taxon>
        <taxon>Burkholderiales</taxon>
        <taxon>Burkholderiaceae</taxon>
        <taxon>Cupriavidus</taxon>
    </lineage>
</organism>
<feature type="chain" id="PRO_5016680920" description="Porin" evidence="1">
    <location>
        <begin position="22"/>
        <end position="62"/>
    </location>
</feature>
<proteinExistence type="predicted"/>
<name>A0A375H759_9BURK</name>
<dbReference type="Gene3D" id="2.40.160.10">
    <property type="entry name" value="Porin"/>
    <property type="match status" value="1"/>
</dbReference>
<dbReference type="InterPro" id="IPR023614">
    <property type="entry name" value="Porin_dom_sf"/>
</dbReference>
<feature type="signal peptide" evidence="1">
    <location>
        <begin position="1"/>
        <end position="21"/>
    </location>
</feature>
<sequence>MKRSLIGVACAIVCTTAAAQASGVTLYGVADANIEYTCNNLGTGPDGHSKVALNSAASPGSQ</sequence>
<evidence type="ECO:0008006" key="4">
    <source>
        <dbReference type="Google" id="ProtNLM"/>
    </source>
</evidence>